<organism evidence="3">
    <name type="scientific">Siphoviridae sp. ctqSm5</name>
    <dbReference type="NCBI Taxonomy" id="2827949"/>
    <lineage>
        <taxon>Viruses</taxon>
        <taxon>Duplodnaviria</taxon>
        <taxon>Heunggongvirae</taxon>
        <taxon>Uroviricota</taxon>
        <taxon>Caudoviricetes</taxon>
    </lineage>
</organism>
<evidence type="ECO:0000313" key="3">
    <source>
        <dbReference type="EMBL" id="DAF52722.1"/>
    </source>
</evidence>
<sequence>MHRQINLNKKNSYYIELHKNRREVLAEIPKEFITNIEYSSSTYPTMTIEIPDKIHRGGKDHEVLLYNQIKGKMFIIIDINGVKERFIIDEDIEIEETKDGKLKKLTAYGYEKTTEKKTLLISNGATRQLYRPKNEQVEVSDGILNWFEEQTGWKVNHVEELARKELGLYYVTKDELLFENFEKEVKKNEIIWEKDVVIDVPDKAINMTISYPNMRTIDSNGNVLKTETIAHTFSNLPYNVRKIQAVYTSDTDYLFGITYTITYENNTTQTHKFSFANVTDLKMEAPSISLNYETNELKEHYTTKYRFFEQCSTKWYNFLQSEVSEAFDCVFEFDNYNMELNVYAKENYGTNNGLYLDWTHIEKINKTFKTGDVVSRLYIESPNTSIVEENPLGTEYVECFDYYINSGIMSQSLIDALKNYDVLLEQKQVEFLTIKLEKNKVDQLLTKKNSEHLALNERYKAENAILTGYIKAGNQSNLQAQQSEVVEKLDLEIQAIMLEIQELKDKSNEYLEKMTNIGVEIKKENAMLNGNKVFTEEDILELDDYIIEGATTNDYYTVALSLYNHAVEVIKDMNSVYIDFTMSTYDFMKKIAHPQGWQKFIRLGEKIEINDKDVADNEGFVQLHGYSISPRDDSMSGLKFTNNKEPISDIKTISDIGRQSNATTHMTDFYKEVWKDAANNNVHVADIIQNGLDVAAQVVRGKGTVNRVDISESGIYIIDAQDENKQLYLGSGLISFTLDRWRTSKLAIDTNGVIADSLIGKVILGQQLYIGNENNTVVINPNGMSIYDPLAVQEERIFLGIENNKAVLRLHSADGNNKLVLSEQGIYQVFPVQARDSFDRYNSFKVPFYLPTSLQRLDEARLILNLEKFRAYSKAMSTQPESTDTKTSLSGGATTVNTTSASGGATTVNTTSNNGGGGSTTPTSSQSGATHSPSGTAIDPTGQGNPSIQNHVHQTDTRHTHTVTVNYPAHSHTLSVNIPNHTHTLNVNIPNHTHDLNVNIPNHTHDISVTIPSHSHNIEYGIYEFPTLPTVRILLDGVVIDDNVTTNQSIDLSNKFTYLGGTHNLEIVSLTKTGNVDGLGRASLDLFVSGFVSY</sequence>
<name>A0A8S5SQ70_9CAUD</name>
<accession>A0A8S5SQ70</accession>
<proteinExistence type="predicted"/>
<evidence type="ECO:0000256" key="1">
    <source>
        <dbReference type="SAM" id="Coils"/>
    </source>
</evidence>
<feature type="coiled-coil region" evidence="1">
    <location>
        <begin position="486"/>
        <end position="513"/>
    </location>
</feature>
<feature type="region of interest" description="Disordered" evidence="2">
    <location>
        <begin position="874"/>
        <end position="958"/>
    </location>
</feature>
<feature type="compositionally biased region" description="Polar residues" evidence="2">
    <location>
        <begin position="942"/>
        <end position="952"/>
    </location>
</feature>
<feature type="compositionally biased region" description="Low complexity" evidence="2">
    <location>
        <begin position="920"/>
        <end position="930"/>
    </location>
</feature>
<evidence type="ECO:0000256" key="2">
    <source>
        <dbReference type="SAM" id="MobiDB-lite"/>
    </source>
</evidence>
<protein>
    <submittedName>
        <fullName evidence="3">Minor structural protein</fullName>
    </submittedName>
</protein>
<reference evidence="3" key="1">
    <citation type="journal article" date="2021" name="Proc. Natl. Acad. Sci. U.S.A.">
        <title>A Catalog of Tens of Thousands of Viruses from Human Metagenomes Reveals Hidden Associations with Chronic Diseases.</title>
        <authorList>
            <person name="Tisza M.J."/>
            <person name="Buck C.B."/>
        </authorList>
    </citation>
    <scope>NUCLEOTIDE SEQUENCE</scope>
    <source>
        <strain evidence="3">CtqSm5</strain>
    </source>
</reference>
<dbReference type="EMBL" id="BK032642">
    <property type="protein sequence ID" value="DAF52722.1"/>
    <property type="molecule type" value="Genomic_DNA"/>
</dbReference>
<keyword evidence="1" id="KW-0175">Coiled coil</keyword>
<feature type="compositionally biased region" description="Low complexity" evidence="2">
    <location>
        <begin position="890"/>
        <end position="913"/>
    </location>
</feature>
<feature type="compositionally biased region" description="Polar residues" evidence="2">
    <location>
        <begin position="875"/>
        <end position="889"/>
    </location>
</feature>